<keyword evidence="2" id="KW-1185">Reference proteome</keyword>
<organism evidence="1 2">
    <name type="scientific">Rhodococcus coprophilus</name>
    <dbReference type="NCBI Taxonomy" id="38310"/>
    <lineage>
        <taxon>Bacteria</taxon>
        <taxon>Bacillati</taxon>
        <taxon>Actinomycetota</taxon>
        <taxon>Actinomycetes</taxon>
        <taxon>Mycobacteriales</taxon>
        <taxon>Nocardiaceae</taxon>
        <taxon>Rhodococcus</taxon>
    </lineage>
</organism>
<dbReference type="AlphaFoldDB" id="A0A2X4U263"/>
<evidence type="ECO:0000313" key="1">
    <source>
        <dbReference type="EMBL" id="SQI28322.1"/>
    </source>
</evidence>
<sequence>MRRALSWAAVAVLVLAVLVAGWLSPVRPASVRSDGLGPDSGELVRDYLARADESLTEAEREPGTEHWGLISFEREVSVDDVAALPGDLRIAQVLFRVPIDRVQTPLVPVAVSAHPEALRSAARVAAGRLRLQASGTDRAAQIAAASADRLAAGCACIVGVAVRGTPAQLRAAAGDPGVRTVEVLPSDAVAGRFSLNPLLPEHVESVVPGPDDAEP</sequence>
<gene>
    <name evidence="1" type="ORF">NCTC10994_00066</name>
</gene>
<proteinExistence type="predicted"/>
<reference evidence="1 2" key="1">
    <citation type="submission" date="2018-06" db="EMBL/GenBank/DDBJ databases">
        <authorList>
            <consortium name="Pathogen Informatics"/>
            <person name="Doyle S."/>
        </authorList>
    </citation>
    <scope>NUCLEOTIDE SEQUENCE [LARGE SCALE GENOMIC DNA]</scope>
    <source>
        <strain evidence="1 2">NCTC10994</strain>
    </source>
</reference>
<accession>A0A2X4U263</accession>
<dbReference type="RefSeq" id="WP_072699093.1">
    <property type="nucleotide sequence ID" value="NZ_JAFBBL010000001.1"/>
</dbReference>
<dbReference type="KEGG" id="rcr:NCTC10994_00066"/>
<protein>
    <submittedName>
        <fullName evidence="1">Uncharacterized protein</fullName>
    </submittedName>
</protein>
<name>A0A2X4U263_9NOCA</name>
<evidence type="ECO:0000313" key="2">
    <source>
        <dbReference type="Proteomes" id="UP000249091"/>
    </source>
</evidence>
<dbReference type="Proteomes" id="UP000249091">
    <property type="component" value="Chromosome 1"/>
</dbReference>
<dbReference type="STRING" id="1219011.GCA_001895045_01087"/>
<dbReference type="EMBL" id="LS483468">
    <property type="protein sequence ID" value="SQI28322.1"/>
    <property type="molecule type" value="Genomic_DNA"/>
</dbReference>